<dbReference type="EMBL" id="CAJPEV010000109">
    <property type="protein sequence ID" value="CAG0880712.1"/>
    <property type="molecule type" value="Genomic_DNA"/>
</dbReference>
<keyword evidence="4" id="KW-0156">Chromatin regulator</keyword>
<sequence length="246" mass="28418">YHTVLVLISSICDSPHRYKPNHEDRPSYNGTVPRLSSSIDLKLRFLNPDDLDEVKILCQDWFPVEYPESWYRDITSNPRFYSLAAVLEHRIIGLVVAEIKDQTYLNKEDRDILAISQQRGCKIAYILSLGVSRQHRRNGVASLLLDNLLMHLTTEENKCVKAVLLHVLTSNASAIRFYENRCIPFFPTTTQLKEPFEMDSLMCCTSMEAIHHGDYYILCYTYLLTYLLYLFAQCAFNASSSTQMLN</sequence>
<keyword evidence="3" id="KW-0159">Chromosome partition</keyword>
<dbReference type="InterPro" id="IPR000182">
    <property type="entry name" value="GNAT_dom"/>
</dbReference>
<dbReference type="Proteomes" id="UP000677054">
    <property type="component" value="Unassembled WGS sequence"/>
</dbReference>
<evidence type="ECO:0000313" key="13">
    <source>
        <dbReference type="Proteomes" id="UP000677054"/>
    </source>
</evidence>
<evidence type="ECO:0000256" key="5">
    <source>
        <dbReference type="ARBA" id="ARBA00023315"/>
    </source>
</evidence>
<dbReference type="InterPro" id="IPR016181">
    <property type="entry name" value="Acyl_CoA_acyltransferase"/>
</dbReference>
<reference evidence="12" key="1">
    <citation type="submission" date="2020-11" db="EMBL/GenBank/DDBJ databases">
        <authorList>
            <person name="Tran Van P."/>
        </authorList>
    </citation>
    <scope>NUCLEOTIDE SEQUENCE</scope>
</reference>
<dbReference type="PANTHER" id="PTHR14744">
    <property type="entry name" value="N-ALPHA-ACETYLTRANSFERASE 60"/>
    <property type="match status" value="1"/>
</dbReference>
<comment type="similarity">
    <text evidence="6">Belongs to the acetyltransferase family. NAA60 subfamily.</text>
</comment>
<dbReference type="OrthoDB" id="47017at2759"/>
<dbReference type="PANTHER" id="PTHR14744:SF15">
    <property type="entry name" value="N-ALPHA-ACETYLTRANSFERASE 60"/>
    <property type="match status" value="1"/>
</dbReference>
<evidence type="ECO:0000256" key="10">
    <source>
        <dbReference type="ARBA" id="ARBA00048848"/>
    </source>
</evidence>
<dbReference type="GO" id="GO:0120518">
    <property type="term" value="F:protein N-terminal-methionine acetyltransferase activity"/>
    <property type="evidence" value="ECO:0007669"/>
    <property type="project" value="UniProtKB-EC"/>
</dbReference>
<proteinExistence type="inferred from homology"/>
<evidence type="ECO:0000256" key="8">
    <source>
        <dbReference type="ARBA" id="ARBA00026144"/>
    </source>
</evidence>
<dbReference type="Gene3D" id="3.40.630.30">
    <property type="match status" value="1"/>
</dbReference>
<dbReference type="EC" id="2.3.1.259" evidence="7"/>
<name>A0A7R8X221_9CRUS</name>
<dbReference type="AlphaFoldDB" id="A0A7R8X221"/>
<dbReference type="InterPro" id="IPR045141">
    <property type="entry name" value="NAA60-like"/>
</dbReference>
<keyword evidence="2" id="KW-0808">Transferase</keyword>
<evidence type="ECO:0000259" key="11">
    <source>
        <dbReference type="PROSITE" id="PS51186"/>
    </source>
</evidence>
<dbReference type="GO" id="GO:0007059">
    <property type="term" value="P:chromosome segregation"/>
    <property type="evidence" value="ECO:0007669"/>
    <property type="project" value="UniProtKB-KW"/>
</dbReference>
<feature type="non-terminal residue" evidence="12">
    <location>
        <position position="246"/>
    </location>
</feature>
<dbReference type="PROSITE" id="PS51186">
    <property type="entry name" value="GNAT"/>
    <property type="match status" value="1"/>
</dbReference>
<accession>A0A7R8X221</accession>
<gene>
    <name evidence="12" type="ORF">DSTB1V02_LOCUS1205</name>
</gene>
<keyword evidence="13" id="KW-1185">Reference proteome</keyword>
<evidence type="ECO:0000256" key="6">
    <source>
        <dbReference type="ARBA" id="ARBA00025774"/>
    </source>
</evidence>
<evidence type="ECO:0000313" key="12">
    <source>
        <dbReference type="EMBL" id="CAD7241205.1"/>
    </source>
</evidence>
<keyword evidence="5" id="KW-0012">Acyltransferase</keyword>
<evidence type="ECO:0000256" key="9">
    <source>
        <dbReference type="ARBA" id="ARBA00048017"/>
    </source>
</evidence>
<organism evidence="12">
    <name type="scientific">Darwinula stevensoni</name>
    <dbReference type="NCBI Taxonomy" id="69355"/>
    <lineage>
        <taxon>Eukaryota</taxon>
        <taxon>Metazoa</taxon>
        <taxon>Ecdysozoa</taxon>
        <taxon>Arthropoda</taxon>
        <taxon>Crustacea</taxon>
        <taxon>Oligostraca</taxon>
        <taxon>Ostracoda</taxon>
        <taxon>Podocopa</taxon>
        <taxon>Podocopida</taxon>
        <taxon>Darwinulocopina</taxon>
        <taxon>Darwinuloidea</taxon>
        <taxon>Darwinulidae</taxon>
        <taxon>Darwinula</taxon>
    </lineage>
</organism>
<evidence type="ECO:0000256" key="3">
    <source>
        <dbReference type="ARBA" id="ARBA00022829"/>
    </source>
</evidence>
<comment type="catalytic activity">
    <reaction evidence="10">
        <text>N-terminal L-methionyl-[transmembrane protein] + acetyl-CoA = N-terminal N(alpha)-acetyl-L-methionyl-[transmembrane protein] + CoA + H(+)</text>
        <dbReference type="Rhea" id="RHEA:50604"/>
        <dbReference type="Rhea" id="RHEA-COMP:12745"/>
        <dbReference type="Rhea" id="RHEA-COMP:12746"/>
        <dbReference type="ChEBI" id="CHEBI:15378"/>
        <dbReference type="ChEBI" id="CHEBI:57287"/>
        <dbReference type="ChEBI" id="CHEBI:57288"/>
        <dbReference type="ChEBI" id="CHEBI:64731"/>
        <dbReference type="ChEBI" id="CHEBI:133414"/>
        <dbReference type="EC" id="2.3.1.259"/>
    </reaction>
</comment>
<dbReference type="GO" id="GO:0000139">
    <property type="term" value="C:Golgi membrane"/>
    <property type="evidence" value="ECO:0007669"/>
    <property type="project" value="TreeGrafter"/>
</dbReference>
<evidence type="ECO:0000256" key="1">
    <source>
        <dbReference type="ARBA" id="ARBA00013184"/>
    </source>
</evidence>
<evidence type="ECO:0000256" key="4">
    <source>
        <dbReference type="ARBA" id="ARBA00022853"/>
    </source>
</evidence>
<evidence type="ECO:0000256" key="7">
    <source>
        <dbReference type="ARBA" id="ARBA00026111"/>
    </source>
</evidence>
<dbReference type="EC" id="2.3.1.48" evidence="1"/>
<comment type="catalytic activity">
    <reaction evidence="9">
        <text>L-lysyl-[protein] + acetyl-CoA = N(6)-acetyl-L-lysyl-[protein] + CoA + H(+)</text>
        <dbReference type="Rhea" id="RHEA:45948"/>
        <dbReference type="Rhea" id="RHEA-COMP:9752"/>
        <dbReference type="Rhea" id="RHEA-COMP:10731"/>
        <dbReference type="ChEBI" id="CHEBI:15378"/>
        <dbReference type="ChEBI" id="CHEBI:29969"/>
        <dbReference type="ChEBI" id="CHEBI:57287"/>
        <dbReference type="ChEBI" id="CHEBI:57288"/>
        <dbReference type="ChEBI" id="CHEBI:61930"/>
        <dbReference type="EC" id="2.3.1.48"/>
    </reaction>
</comment>
<feature type="domain" description="N-acetyltransferase" evidence="11">
    <location>
        <begin position="41"/>
        <end position="203"/>
    </location>
</feature>
<protein>
    <recommendedName>
        <fullName evidence="8">N-alpha-acetyltransferase 60</fullName>
        <ecNumber evidence="7">2.3.1.259</ecNumber>
        <ecNumber evidence="1">2.3.1.48</ecNumber>
    </recommendedName>
</protein>
<evidence type="ECO:0000256" key="2">
    <source>
        <dbReference type="ARBA" id="ARBA00022679"/>
    </source>
</evidence>
<dbReference type="Pfam" id="PF00583">
    <property type="entry name" value="Acetyltransf_1"/>
    <property type="match status" value="1"/>
</dbReference>
<dbReference type="EMBL" id="LR899626">
    <property type="protein sequence ID" value="CAD7241205.1"/>
    <property type="molecule type" value="Genomic_DNA"/>
</dbReference>
<dbReference type="SUPFAM" id="SSF55729">
    <property type="entry name" value="Acyl-CoA N-acyltransferases (Nat)"/>
    <property type="match status" value="1"/>
</dbReference>
<dbReference type="GO" id="GO:0004402">
    <property type="term" value="F:histone acetyltransferase activity"/>
    <property type="evidence" value="ECO:0007669"/>
    <property type="project" value="TreeGrafter"/>
</dbReference>